<accession>M5FRZ2</accession>
<keyword evidence="2" id="KW-1185">Reference proteome</keyword>
<dbReference type="EMBL" id="JH795873">
    <property type="protein sequence ID" value="EJT98538.1"/>
    <property type="molecule type" value="Genomic_DNA"/>
</dbReference>
<proteinExistence type="predicted"/>
<gene>
    <name evidence="1" type="ORF">DACRYDRAFT_96659</name>
</gene>
<evidence type="ECO:0000313" key="1">
    <source>
        <dbReference type="EMBL" id="EJT98538.1"/>
    </source>
</evidence>
<name>M5FRZ2_DACPD</name>
<protein>
    <submittedName>
        <fullName evidence="1">Uncharacterized protein</fullName>
    </submittedName>
</protein>
<reference evidence="1 2" key="1">
    <citation type="journal article" date="2012" name="Science">
        <title>The Paleozoic origin of enzymatic lignin decomposition reconstructed from 31 fungal genomes.</title>
        <authorList>
            <person name="Floudas D."/>
            <person name="Binder M."/>
            <person name="Riley R."/>
            <person name="Barry K."/>
            <person name="Blanchette R.A."/>
            <person name="Henrissat B."/>
            <person name="Martinez A.T."/>
            <person name="Otillar R."/>
            <person name="Spatafora J.W."/>
            <person name="Yadav J.S."/>
            <person name="Aerts A."/>
            <person name="Benoit I."/>
            <person name="Boyd A."/>
            <person name="Carlson A."/>
            <person name="Copeland A."/>
            <person name="Coutinho P.M."/>
            <person name="de Vries R.P."/>
            <person name="Ferreira P."/>
            <person name="Findley K."/>
            <person name="Foster B."/>
            <person name="Gaskell J."/>
            <person name="Glotzer D."/>
            <person name="Gorecki P."/>
            <person name="Heitman J."/>
            <person name="Hesse C."/>
            <person name="Hori C."/>
            <person name="Igarashi K."/>
            <person name="Jurgens J.A."/>
            <person name="Kallen N."/>
            <person name="Kersten P."/>
            <person name="Kohler A."/>
            <person name="Kuees U."/>
            <person name="Kumar T.K.A."/>
            <person name="Kuo A."/>
            <person name="LaButti K."/>
            <person name="Larrondo L.F."/>
            <person name="Lindquist E."/>
            <person name="Ling A."/>
            <person name="Lombard V."/>
            <person name="Lucas S."/>
            <person name="Lundell T."/>
            <person name="Martin R."/>
            <person name="McLaughlin D.J."/>
            <person name="Morgenstern I."/>
            <person name="Morin E."/>
            <person name="Murat C."/>
            <person name="Nagy L.G."/>
            <person name="Nolan M."/>
            <person name="Ohm R.A."/>
            <person name="Patyshakuliyeva A."/>
            <person name="Rokas A."/>
            <person name="Ruiz-Duenas F.J."/>
            <person name="Sabat G."/>
            <person name="Salamov A."/>
            <person name="Samejima M."/>
            <person name="Schmutz J."/>
            <person name="Slot J.C."/>
            <person name="St John F."/>
            <person name="Stenlid J."/>
            <person name="Sun H."/>
            <person name="Sun S."/>
            <person name="Syed K."/>
            <person name="Tsang A."/>
            <person name="Wiebenga A."/>
            <person name="Young D."/>
            <person name="Pisabarro A."/>
            <person name="Eastwood D.C."/>
            <person name="Martin F."/>
            <person name="Cullen D."/>
            <person name="Grigoriev I.V."/>
            <person name="Hibbett D.S."/>
        </authorList>
    </citation>
    <scope>NUCLEOTIDE SEQUENCE [LARGE SCALE GENOMIC DNA]</scope>
    <source>
        <strain evidence="1 2">DJM-731 SS1</strain>
    </source>
</reference>
<sequence length="99" mass="11311">MANDEYRHLEKRVLACQLFVSGLYPSCSAGQWITFLFAEMGLPRPQDRCYISSRQTSFGPAEMTMWASMGFEKGRGLEPSSDAGYFLEQRSHDHHLLEC</sequence>
<evidence type="ECO:0000313" key="2">
    <source>
        <dbReference type="Proteomes" id="UP000030653"/>
    </source>
</evidence>
<dbReference type="HOGENOM" id="CLU_2320316_0_0_1"/>
<dbReference type="GeneID" id="63692452"/>
<dbReference type="Proteomes" id="UP000030653">
    <property type="component" value="Unassembled WGS sequence"/>
</dbReference>
<dbReference type="RefSeq" id="XP_040625436.1">
    <property type="nucleotide sequence ID" value="XM_040777390.1"/>
</dbReference>
<dbReference type="AlphaFoldDB" id="M5FRZ2"/>
<organism evidence="1 2">
    <name type="scientific">Dacryopinax primogenitus (strain DJM 731)</name>
    <name type="common">Brown rot fungus</name>
    <dbReference type="NCBI Taxonomy" id="1858805"/>
    <lineage>
        <taxon>Eukaryota</taxon>
        <taxon>Fungi</taxon>
        <taxon>Dikarya</taxon>
        <taxon>Basidiomycota</taxon>
        <taxon>Agaricomycotina</taxon>
        <taxon>Dacrymycetes</taxon>
        <taxon>Dacrymycetales</taxon>
        <taxon>Dacrymycetaceae</taxon>
        <taxon>Dacryopinax</taxon>
    </lineage>
</organism>